<accession>A0AAU1U8S4</accession>
<sequence length="451" mass="47985">MSVADKAKKIVQDLTGMWWPDADEDGLRDAAKAWRDFADDLEDVTAAANKSARTIIEHNKGEAISAFDDPYWRRYYYQKHGWLQDMIDGSRDMAKALDKYADAVHKAVTHLEHELEIVGATIIAGTALAIFTAGISEGAAAAATASIVEMAGTMGVTVSTEVATIAGTTLATAALGGIESVTVDLAVTQPVSMATGESKGLSLDEAGHAITDGMLYGGMFGAGAGTVRAETEAGGFSNLFDGLTMPGPRAALPSELDLDGIVESPKLIRQDDDFGATHNPFGLKKSRFDPDIGVVPADPDGDISPLQHVLGGKNKAAKESSQYTSFAPQDGTGKVYGNEEIRVDYQRLQKDIDAGKVQGVEILPPEQIQQSINDEINKVAGREIDVPTTLKAGEKDPAQDFVDSLELSKGKSRKVVDRVMALLNTRRDGEWLISGTVPKEYVTGPFPTSGS</sequence>
<evidence type="ECO:0000259" key="1">
    <source>
        <dbReference type="Pfam" id="PF25547"/>
    </source>
</evidence>
<dbReference type="AlphaFoldDB" id="A0AAU1U8S4"/>
<name>A0AAU1U8S4_9ACTN</name>
<feature type="domain" description="Outer membrane channel protein CpnT-like N-terminal" evidence="1">
    <location>
        <begin position="11"/>
        <end position="145"/>
    </location>
</feature>
<gene>
    <name evidence="2" type="ORF">OHU69_24220</name>
</gene>
<evidence type="ECO:0000313" key="2">
    <source>
        <dbReference type="EMBL" id="WTS13885.1"/>
    </source>
</evidence>
<dbReference type="Pfam" id="PF25547">
    <property type="entry name" value="WXG100_2"/>
    <property type="match status" value="1"/>
</dbReference>
<organism evidence="2">
    <name type="scientific">Streptomyces sp. NBC_00119</name>
    <dbReference type="NCBI Taxonomy" id="2975659"/>
    <lineage>
        <taxon>Bacteria</taxon>
        <taxon>Bacillati</taxon>
        <taxon>Actinomycetota</taxon>
        <taxon>Actinomycetes</taxon>
        <taxon>Kitasatosporales</taxon>
        <taxon>Streptomycetaceae</taxon>
        <taxon>Streptomyces</taxon>
    </lineage>
</organism>
<dbReference type="EMBL" id="CP108195">
    <property type="protein sequence ID" value="WTS13885.1"/>
    <property type="molecule type" value="Genomic_DNA"/>
</dbReference>
<reference evidence="2" key="1">
    <citation type="submission" date="2022-10" db="EMBL/GenBank/DDBJ databases">
        <title>The complete genomes of actinobacterial strains from the NBC collection.</title>
        <authorList>
            <person name="Joergensen T.S."/>
            <person name="Alvarez Arevalo M."/>
            <person name="Sterndorff E.B."/>
            <person name="Faurdal D."/>
            <person name="Vuksanovic O."/>
            <person name="Mourched A.-S."/>
            <person name="Charusanti P."/>
            <person name="Shaw S."/>
            <person name="Blin K."/>
            <person name="Weber T."/>
        </authorList>
    </citation>
    <scope>NUCLEOTIDE SEQUENCE</scope>
    <source>
        <strain evidence="2">NBC_00119</strain>
    </source>
</reference>
<proteinExistence type="predicted"/>
<protein>
    <recommendedName>
        <fullName evidence="1">Outer membrane channel protein CpnT-like N-terminal domain-containing protein</fullName>
    </recommendedName>
</protein>
<dbReference type="InterPro" id="IPR057746">
    <property type="entry name" value="CpnT-like_N"/>
</dbReference>